<comment type="caution">
    <text evidence="3">The sequence shown here is derived from an EMBL/GenBank/DDBJ whole genome shotgun (WGS) entry which is preliminary data.</text>
</comment>
<evidence type="ECO:0000313" key="3">
    <source>
        <dbReference type="EMBL" id="PAU96254.1"/>
    </source>
</evidence>
<evidence type="ECO:0000256" key="1">
    <source>
        <dbReference type="SAM" id="MobiDB-lite"/>
    </source>
</evidence>
<accession>A0A2A2GGZ2</accession>
<feature type="compositionally biased region" description="Pro residues" evidence="1">
    <location>
        <begin position="61"/>
        <end position="72"/>
    </location>
</feature>
<evidence type="ECO:0000313" key="4">
    <source>
        <dbReference type="Proteomes" id="UP000218023"/>
    </source>
</evidence>
<keyword evidence="2" id="KW-0732">Signal</keyword>
<sequence length="166" mass="15905">MKLSLPALAFAGLTAAAPVPAQEAPPDAARLEAMTCREFLALDAAGQATVKAAMQAHASGEPPPGAPLPAPPAGGAASARVVEDRTGAAEGPDTAATEMAAAPGGAAAPGVAGGQNESGKVAPGGTEASVTDEGGDLRLLAMRTSCEGGPDALALNALRAAFGNSL</sequence>
<feature type="region of interest" description="Disordered" evidence="1">
    <location>
        <begin position="53"/>
        <end position="132"/>
    </location>
</feature>
<feature type="chain" id="PRO_5012064604" description="HdeA/HdeB family protein" evidence="2">
    <location>
        <begin position="22"/>
        <end position="166"/>
    </location>
</feature>
<dbReference type="EMBL" id="NSJZ01000017">
    <property type="protein sequence ID" value="PAU96254.1"/>
    <property type="molecule type" value="Genomic_DNA"/>
</dbReference>
<feature type="compositionally biased region" description="Low complexity" evidence="1">
    <location>
        <begin position="91"/>
        <end position="110"/>
    </location>
</feature>
<keyword evidence="4" id="KW-1185">Reference proteome</keyword>
<dbReference type="AlphaFoldDB" id="A0A2A2GGZ2"/>
<dbReference type="RefSeq" id="WP_095641087.1">
    <property type="nucleotide sequence ID" value="NZ_NSJZ01000017.1"/>
</dbReference>
<organism evidence="3 4">
    <name type="scientific">Paracoccus salipaludis</name>
    <dbReference type="NCBI Taxonomy" id="2032623"/>
    <lineage>
        <taxon>Bacteria</taxon>
        <taxon>Pseudomonadati</taxon>
        <taxon>Pseudomonadota</taxon>
        <taxon>Alphaproteobacteria</taxon>
        <taxon>Rhodobacterales</taxon>
        <taxon>Paracoccaceae</taxon>
        <taxon>Paracoccus</taxon>
    </lineage>
</organism>
<evidence type="ECO:0000256" key="2">
    <source>
        <dbReference type="SAM" id="SignalP"/>
    </source>
</evidence>
<proteinExistence type="predicted"/>
<gene>
    <name evidence="3" type="ORF">CK240_14680</name>
</gene>
<evidence type="ECO:0008006" key="5">
    <source>
        <dbReference type="Google" id="ProtNLM"/>
    </source>
</evidence>
<protein>
    <recommendedName>
        <fullName evidence="5">HdeA/HdeB family protein</fullName>
    </recommendedName>
</protein>
<dbReference type="OrthoDB" id="9857676at2"/>
<feature type="signal peptide" evidence="2">
    <location>
        <begin position="1"/>
        <end position="21"/>
    </location>
</feature>
<name>A0A2A2GGZ2_9RHOB</name>
<dbReference type="Proteomes" id="UP000218023">
    <property type="component" value="Unassembled WGS sequence"/>
</dbReference>
<reference evidence="3 4" key="1">
    <citation type="submission" date="2017-09" db="EMBL/GenBank/DDBJ databases">
        <title>Paracoccus alkalisoli sp. nov., isolated from saline alkaline soil.</title>
        <authorList>
            <person name="Dong X."/>
            <person name="Zhang G."/>
        </authorList>
    </citation>
    <scope>NUCLEOTIDE SEQUENCE [LARGE SCALE GENOMIC DNA]</scope>
    <source>
        <strain evidence="3 4">WN007</strain>
    </source>
</reference>